<dbReference type="OrthoDB" id="2931618at2759"/>
<reference evidence="2" key="1">
    <citation type="submission" date="2020-11" db="EMBL/GenBank/DDBJ databases">
        <authorList>
            <consortium name="DOE Joint Genome Institute"/>
            <person name="Ahrendt S."/>
            <person name="Riley R."/>
            <person name="Andreopoulos W."/>
            <person name="Labutti K."/>
            <person name="Pangilinan J."/>
            <person name="Ruiz-Duenas F.J."/>
            <person name="Barrasa J.M."/>
            <person name="Sanchez-Garcia M."/>
            <person name="Camarero S."/>
            <person name="Miyauchi S."/>
            <person name="Serrano A."/>
            <person name="Linde D."/>
            <person name="Babiker R."/>
            <person name="Drula E."/>
            <person name="Ayuso-Fernandez I."/>
            <person name="Pacheco R."/>
            <person name="Padilla G."/>
            <person name="Ferreira P."/>
            <person name="Barriuso J."/>
            <person name="Kellner H."/>
            <person name="Castanera R."/>
            <person name="Alfaro M."/>
            <person name="Ramirez L."/>
            <person name="Pisabarro A.G."/>
            <person name="Kuo A."/>
            <person name="Tritt A."/>
            <person name="Lipzen A."/>
            <person name="He G."/>
            <person name="Yan M."/>
            <person name="Ng V."/>
            <person name="Cullen D."/>
            <person name="Martin F."/>
            <person name="Rosso M.-N."/>
            <person name="Henrissat B."/>
            <person name="Hibbett D."/>
            <person name="Martinez A.T."/>
            <person name="Grigoriev I.V."/>
        </authorList>
    </citation>
    <scope>NUCLEOTIDE SEQUENCE</scope>
    <source>
        <strain evidence="2">AH 40177</strain>
    </source>
</reference>
<gene>
    <name evidence="2" type="ORF">BDP27DRAFT_1325058</name>
</gene>
<protein>
    <submittedName>
        <fullName evidence="2">Uncharacterized protein</fullName>
    </submittedName>
</protein>
<feature type="coiled-coil region" evidence="1">
    <location>
        <begin position="331"/>
        <end position="372"/>
    </location>
</feature>
<keyword evidence="3" id="KW-1185">Reference proteome</keyword>
<dbReference type="EMBL" id="JADNRY010000048">
    <property type="protein sequence ID" value="KAF9069605.1"/>
    <property type="molecule type" value="Genomic_DNA"/>
</dbReference>
<name>A0A9P5PWZ5_9AGAR</name>
<keyword evidence="1" id="KW-0175">Coiled coil</keyword>
<accession>A0A9P5PWZ5</accession>
<organism evidence="2 3">
    <name type="scientific">Rhodocollybia butyracea</name>
    <dbReference type="NCBI Taxonomy" id="206335"/>
    <lineage>
        <taxon>Eukaryota</taxon>
        <taxon>Fungi</taxon>
        <taxon>Dikarya</taxon>
        <taxon>Basidiomycota</taxon>
        <taxon>Agaricomycotina</taxon>
        <taxon>Agaricomycetes</taxon>
        <taxon>Agaricomycetidae</taxon>
        <taxon>Agaricales</taxon>
        <taxon>Marasmiineae</taxon>
        <taxon>Omphalotaceae</taxon>
        <taxon>Rhodocollybia</taxon>
    </lineage>
</organism>
<comment type="caution">
    <text evidence="2">The sequence shown here is derived from an EMBL/GenBank/DDBJ whole genome shotgun (WGS) entry which is preliminary data.</text>
</comment>
<dbReference type="Proteomes" id="UP000772434">
    <property type="component" value="Unassembled WGS sequence"/>
</dbReference>
<proteinExistence type="predicted"/>
<evidence type="ECO:0000256" key="1">
    <source>
        <dbReference type="SAM" id="Coils"/>
    </source>
</evidence>
<dbReference type="AlphaFoldDB" id="A0A9P5PWZ5"/>
<evidence type="ECO:0000313" key="2">
    <source>
        <dbReference type="EMBL" id="KAF9069605.1"/>
    </source>
</evidence>
<evidence type="ECO:0000313" key="3">
    <source>
        <dbReference type="Proteomes" id="UP000772434"/>
    </source>
</evidence>
<sequence length="456" mass="52041">MKKYKRCFFYDSRGRIRKPRYEGAHVPESCNCHKYAHPGDYEWNKLPPSFAPSFLAKTPSRSPSPIPLTPMVPSPVSPLVTDIWMREREMVTPVSAEEGDQHALLAKLINLQTTYRSLSEQYMNLQQMISTGRSFSTERLISQRNASGKQLKLVHAQMRDLEQNLLHQLHSDPTLEDKLTLLQNLHDELRRKLCEANDLEKEVGGAKLATASIRAIVKHEVDGDIIMDVPSSSHNQKRLTGPTDLTVLEKYISRLQIALGKVTQQVVTVEEDVNVQENELLESMRPALVRRRASVIDVATNEADYLYNELSQVAQWRADMIEENNVLDAKHQKLIKNTQKQEAELQKLMGRVEILQKEEQKEDKEIENLQASLTAYLGRPGLSEAPFPFDPEETAMDLEKQISERVRNIIRPHIDDVRSELISTIVQQDFDLYNTLVPKITTTYKVTDIISHATAA</sequence>